<evidence type="ECO:0000313" key="3">
    <source>
        <dbReference type="WBParaSite" id="TCNE_0001596601-mRNA-1"/>
    </source>
</evidence>
<dbReference type="EMBL" id="UYWY01023228">
    <property type="protein sequence ID" value="VDM47286.1"/>
    <property type="molecule type" value="Genomic_DNA"/>
</dbReference>
<protein>
    <submittedName>
        <fullName evidence="1 3">Uncharacterized protein</fullName>
    </submittedName>
</protein>
<sequence>MNILRAPPFINSADSDCKACFATSANSYLFCLIQPTRAADCDCKWALIGSRLDLDRDRVVSRVAATICPVYFHLSTFLKHFGAKRKYARNVVHRGKVVLVVFAWEFQQCISEVILRTQAFMRLVRRAKEIEIANTTMDQSAWS</sequence>
<keyword evidence="2" id="KW-1185">Reference proteome</keyword>
<evidence type="ECO:0000313" key="2">
    <source>
        <dbReference type="Proteomes" id="UP000050794"/>
    </source>
</evidence>
<reference evidence="3" key="1">
    <citation type="submission" date="2016-06" db="UniProtKB">
        <authorList>
            <consortium name="WormBaseParasite"/>
        </authorList>
    </citation>
    <scope>IDENTIFICATION</scope>
</reference>
<evidence type="ECO:0000313" key="1">
    <source>
        <dbReference type="EMBL" id="VDM47286.1"/>
    </source>
</evidence>
<dbReference type="WBParaSite" id="TCNE_0001596601-mRNA-1">
    <property type="protein sequence ID" value="TCNE_0001596601-mRNA-1"/>
    <property type="gene ID" value="TCNE_0001596601"/>
</dbReference>
<dbReference type="AlphaFoldDB" id="A0A183V5E5"/>
<reference evidence="1 2" key="2">
    <citation type="submission" date="2018-11" db="EMBL/GenBank/DDBJ databases">
        <authorList>
            <consortium name="Pathogen Informatics"/>
        </authorList>
    </citation>
    <scope>NUCLEOTIDE SEQUENCE [LARGE SCALE GENOMIC DNA]</scope>
</reference>
<gene>
    <name evidence="1" type="ORF">TCNE_LOCUS15965</name>
</gene>
<name>A0A183V5E5_TOXCA</name>
<proteinExistence type="predicted"/>
<accession>A0A183V5E5</accession>
<dbReference type="Proteomes" id="UP000050794">
    <property type="component" value="Unassembled WGS sequence"/>
</dbReference>
<organism evidence="2 3">
    <name type="scientific">Toxocara canis</name>
    <name type="common">Canine roundworm</name>
    <dbReference type="NCBI Taxonomy" id="6265"/>
    <lineage>
        <taxon>Eukaryota</taxon>
        <taxon>Metazoa</taxon>
        <taxon>Ecdysozoa</taxon>
        <taxon>Nematoda</taxon>
        <taxon>Chromadorea</taxon>
        <taxon>Rhabditida</taxon>
        <taxon>Spirurina</taxon>
        <taxon>Ascaridomorpha</taxon>
        <taxon>Ascaridoidea</taxon>
        <taxon>Toxocaridae</taxon>
        <taxon>Toxocara</taxon>
    </lineage>
</organism>